<dbReference type="GO" id="GO:0005886">
    <property type="term" value="C:plasma membrane"/>
    <property type="evidence" value="ECO:0007669"/>
    <property type="project" value="UniProtKB-SubCell"/>
</dbReference>
<dbReference type="EMBL" id="UGPZ01000003">
    <property type="protein sequence ID" value="STY93499.1"/>
    <property type="molecule type" value="Genomic_DNA"/>
</dbReference>
<evidence type="ECO:0000256" key="9">
    <source>
        <dbReference type="ARBA" id="ARBA00023306"/>
    </source>
</evidence>
<comment type="subcellular location">
    <subcellularLocation>
        <location evidence="1">Cell membrane</location>
        <topology evidence="1">Single-pass membrane protein</topology>
    </subcellularLocation>
    <subcellularLocation>
        <location evidence="10">Cell membrane</location>
        <topology evidence="10">Single-pass type II membrane protein</topology>
    </subcellularLocation>
</comment>
<dbReference type="Pfam" id="PF02472">
    <property type="entry name" value="ExbD"/>
    <property type="match status" value="1"/>
</dbReference>
<comment type="similarity">
    <text evidence="2 10">Belongs to the ExbD/TolR family.</text>
</comment>
<name>A0A378PYB7_MORBO</name>
<dbReference type="InterPro" id="IPR003400">
    <property type="entry name" value="ExbD"/>
</dbReference>
<evidence type="ECO:0000256" key="8">
    <source>
        <dbReference type="ARBA" id="ARBA00023136"/>
    </source>
</evidence>
<evidence type="ECO:0000256" key="1">
    <source>
        <dbReference type="ARBA" id="ARBA00004162"/>
    </source>
</evidence>
<evidence type="ECO:0000256" key="4">
    <source>
        <dbReference type="ARBA" id="ARBA00022519"/>
    </source>
</evidence>
<dbReference type="PANTHER" id="PTHR30558">
    <property type="entry name" value="EXBD MEMBRANE COMPONENT OF PMF-DRIVEN MACROMOLECULE IMPORT SYSTEM"/>
    <property type="match status" value="1"/>
</dbReference>
<feature type="transmembrane region" description="Helical" evidence="11">
    <location>
        <begin position="21"/>
        <end position="39"/>
    </location>
</feature>
<evidence type="ECO:0000256" key="3">
    <source>
        <dbReference type="ARBA" id="ARBA00022475"/>
    </source>
</evidence>
<evidence type="ECO:0000256" key="6">
    <source>
        <dbReference type="ARBA" id="ARBA00022692"/>
    </source>
</evidence>
<evidence type="ECO:0000313" key="12">
    <source>
        <dbReference type="EMBL" id="STY93499.1"/>
    </source>
</evidence>
<dbReference type="Proteomes" id="UP000254133">
    <property type="component" value="Unassembled WGS sequence"/>
</dbReference>
<dbReference type="NCBIfam" id="TIGR02801">
    <property type="entry name" value="tolR"/>
    <property type="match status" value="1"/>
</dbReference>
<dbReference type="Gene3D" id="3.30.420.270">
    <property type="match status" value="1"/>
</dbReference>
<keyword evidence="5" id="KW-0132">Cell division</keyword>
<dbReference type="PANTHER" id="PTHR30558:SF7">
    <property type="entry name" value="TOL-PAL SYSTEM PROTEIN TOLR"/>
    <property type="match status" value="1"/>
</dbReference>
<evidence type="ECO:0000256" key="11">
    <source>
        <dbReference type="SAM" id="Phobius"/>
    </source>
</evidence>
<dbReference type="GO" id="GO:0022857">
    <property type="term" value="F:transmembrane transporter activity"/>
    <property type="evidence" value="ECO:0007669"/>
    <property type="project" value="InterPro"/>
</dbReference>
<accession>A0A378PYB7</accession>
<sequence>MKNSYTRAKKPLNSEMNVVPYIDVMLVLLIIFMVTAPMLTTGVEVNLPSEKTSNITKSELTPVIVSLTKDGELFVSHERAIDQAISESELSALLTDMAQANMGESGSQLQVLINADKDNAYEAVMHVMALVQGAGVTKVGLLSGQSSTKKQSSKK</sequence>
<gene>
    <name evidence="12" type="primary">exbD_1</name>
    <name evidence="12" type="ORF">NCTC9426_02229</name>
</gene>
<keyword evidence="8 11" id="KW-0472">Membrane</keyword>
<keyword evidence="6 10" id="KW-0812">Transmembrane</keyword>
<keyword evidence="3" id="KW-1003">Cell membrane</keyword>
<evidence type="ECO:0000256" key="5">
    <source>
        <dbReference type="ARBA" id="ARBA00022618"/>
    </source>
</evidence>
<organism evidence="12 13">
    <name type="scientific">Moraxella bovis</name>
    <dbReference type="NCBI Taxonomy" id="476"/>
    <lineage>
        <taxon>Bacteria</taxon>
        <taxon>Pseudomonadati</taxon>
        <taxon>Pseudomonadota</taxon>
        <taxon>Gammaproteobacteria</taxon>
        <taxon>Moraxellales</taxon>
        <taxon>Moraxellaceae</taxon>
        <taxon>Moraxella</taxon>
    </lineage>
</organism>
<keyword evidence="4" id="KW-0997">Cell inner membrane</keyword>
<keyword evidence="10" id="KW-0653">Protein transport</keyword>
<proteinExistence type="inferred from homology"/>
<keyword evidence="10" id="KW-0813">Transport</keyword>
<dbReference type="GO" id="GO:0015031">
    <property type="term" value="P:protein transport"/>
    <property type="evidence" value="ECO:0007669"/>
    <property type="project" value="UniProtKB-KW"/>
</dbReference>
<keyword evidence="7 11" id="KW-1133">Transmembrane helix</keyword>
<evidence type="ECO:0000256" key="2">
    <source>
        <dbReference type="ARBA" id="ARBA00005811"/>
    </source>
</evidence>
<evidence type="ECO:0000313" key="13">
    <source>
        <dbReference type="Proteomes" id="UP000254133"/>
    </source>
</evidence>
<dbReference type="GO" id="GO:0051301">
    <property type="term" value="P:cell division"/>
    <property type="evidence" value="ECO:0007669"/>
    <property type="project" value="UniProtKB-KW"/>
</dbReference>
<keyword evidence="9" id="KW-0131">Cell cycle</keyword>
<evidence type="ECO:0000256" key="7">
    <source>
        <dbReference type="ARBA" id="ARBA00022989"/>
    </source>
</evidence>
<evidence type="ECO:0000256" key="10">
    <source>
        <dbReference type="RuleBase" id="RU003879"/>
    </source>
</evidence>
<dbReference type="InterPro" id="IPR014168">
    <property type="entry name" value="Tol-Pal_TolR"/>
</dbReference>
<dbReference type="AlphaFoldDB" id="A0A378PYB7"/>
<reference evidence="12 13" key="1">
    <citation type="submission" date="2018-06" db="EMBL/GenBank/DDBJ databases">
        <authorList>
            <consortium name="Pathogen Informatics"/>
            <person name="Doyle S."/>
        </authorList>
    </citation>
    <scope>NUCLEOTIDE SEQUENCE [LARGE SCALE GENOMIC DNA]</scope>
    <source>
        <strain evidence="12 13">NCTC9426</strain>
    </source>
</reference>
<protein>
    <submittedName>
        <fullName evidence="12">Biopolymer transport protein exbD</fullName>
    </submittedName>
</protein>
<dbReference type="RefSeq" id="WP_115369803.1">
    <property type="nucleotide sequence ID" value="NZ_UGPZ01000003.1"/>
</dbReference>